<evidence type="ECO:0008006" key="3">
    <source>
        <dbReference type="Google" id="ProtNLM"/>
    </source>
</evidence>
<dbReference type="AlphaFoldDB" id="A0A3E0IMM9"/>
<dbReference type="Proteomes" id="UP000256562">
    <property type="component" value="Unassembled WGS sequence"/>
</dbReference>
<protein>
    <recommendedName>
        <fullName evidence="3">ABC transporter ATP-binding protein</fullName>
    </recommendedName>
</protein>
<dbReference type="RefSeq" id="WP_116050744.1">
    <property type="nucleotide sequence ID" value="NZ_JBBEFK010000012.1"/>
</dbReference>
<comment type="caution">
    <text evidence="1">The sequence shown here is derived from an EMBL/GenBank/DDBJ whole genome shotgun (WGS) entry which is preliminary data.</text>
</comment>
<dbReference type="EMBL" id="QKXQ01000469">
    <property type="protein sequence ID" value="REH92611.1"/>
    <property type="molecule type" value="Genomic_DNA"/>
</dbReference>
<accession>A0A3E0IMM9</accession>
<sequence>MKIASDVTEVLEIYEGQTHVISFSNTSLCETFIESFLNYLNRKPIVDHHFAHFITDHYDTINAKNFKPIILNCGTLNILSEKVIEDQVFKRFEDQIMYDEHTHMVFQKFEQSLNTFKYALEIKDPFYQIEIQDTSFKLKRLLKVFGLEFHHNLESLSEINKRKLFIDLLKDDDKENVLLILYPEAFLGLKDIQRFIQLIKSYQLTTIIITNHPSIIIEEENVYLCKSNKECHSIKDIREDLEILMPQETINDKTVRMIAYHEFIGTDLKELARYFEFINDYN</sequence>
<reference evidence="1 2" key="1">
    <citation type="journal article" date="2018" name="Vet. Microbiol.">
        <title>Characterisation of Staphylococcus felis isolated from cats using whole genome sequencing.</title>
        <authorList>
            <person name="Worthing K."/>
            <person name="Pang S."/>
            <person name="Trott D.J."/>
            <person name="Abraham S."/>
            <person name="Coombs G.W."/>
            <person name="Jordan D."/>
            <person name="McIntyre L."/>
            <person name="Davies M.R."/>
            <person name="Norris J."/>
        </authorList>
    </citation>
    <scope>NUCLEOTIDE SEQUENCE [LARGE SCALE GENOMIC DNA]</scope>
    <source>
        <strain evidence="1 2">F9</strain>
    </source>
</reference>
<evidence type="ECO:0000313" key="1">
    <source>
        <dbReference type="EMBL" id="REH92611.1"/>
    </source>
</evidence>
<evidence type="ECO:0000313" key="2">
    <source>
        <dbReference type="Proteomes" id="UP000256562"/>
    </source>
</evidence>
<gene>
    <name evidence="1" type="ORF">DOS83_10200</name>
</gene>
<organism evidence="1 2">
    <name type="scientific">Staphylococcus felis</name>
    <dbReference type="NCBI Taxonomy" id="46127"/>
    <lineage>
        <taxon>Bacteria</taxon>
        <taxon>Bacillati</taxon>
        <taxon>Bacillota</taxon>
        <taxon>Bacilli</taxon>
        <taxon>Bacillales</taxon>
        <taxon>Staphylococcaceae</taxon>
        <taxon>Staphylococcus</taxon>
    </lineage>
</organism>
<name>A0A3E0IMM9_9STAP</name>
<proteinExistence type="predicted"/>
<dbReference type="OrthoDB" id="2403299at2"/>